<feature type="non-terminal residue" evidence="1">
    <location>
        <position position="1"/>
    </location>
</feature>
<sequence>MAFSSQAQPCFSSQLACPRRCVRGLGAMEPIEDALLMAVANLQLSTEPLTLSGLPSVSPDELFRSELNAALAE</sequence>
<proteinExistence type="predicted"/>
<evidence type="ECO:0000313" key="1">
    <source>
        <dbReference type="EMBL" id="CAE8704122.1"/>
    </source>
</evidence>
<dbReference type="Proteomes" id="UP000626109">
    <property type="component" value="Unassembled WGS sequence"/>
</dbReference>
<gene>
    <name evidence="1" type="ORF">PGLA2088_LOCUS33058</name>
</gene>
<organism evidence="1 2">
    <name type="scientific">Polarella glacialis</name>
    <name type="common">Dinoflagellate</name>
    <dbReference type="NCBI Taxonomy" id="89957"/>
    <lineage>
        <taxon>Eukaryota</taxon>
        <taxon>Sar</taxon>
        <taxon>Alveolata</taxon>
        <taxon>Dinophyceae</taxon>
        <taxon>Suessiales</taxon>
        <taxon>Suessiaceae</taxon>
        <taxon>Polarella</taxon>
    </lineage>
</organism>
<dbReference type="EMBL" id="CAJNNW010030697">
    <property type="protein sequence ID" value="CAE8704122.1"/>
    <property type="molecule type" value="Genomic_DNA"/>
</dbReference>
<comment type="caution">
    <text evidence="1">The sequence shown here is derived from an EMBL/GenBank/DDBJ whole genome shotgun (WGS) entry which is preliminary data.</text>
</comment>
<accession>A0A813KGD7</accession>
<dbReference type="AlphaFoldDB" id="A0A813KGD7"/>
<name>A0A813KGD7_POLGL</name>
<evidence type="ECO:0000313" key="2">
    <source>
        <dbReference type="Proteomes" id="UP000626109"/>
    </source>
</evidence>
<protein>
    <submittedName>
        <fullName evidence="1">Uncharacterized protein</fullName>
    </submittedName>
</protein>
<reference evidence="1" key="1">
    <citation type="submission" date="2021-02" db="EMBL/GenBank/DDBJ databases">
        <authorList>
            <person name="Dougan E. K."/>
            <person name="Rhodes N."/>
            <person name="Thang M."/>
            <person name="Chan C."/>
        </authorList>
    </citation>
    <scope>NUCLEOTIDE SEQUENCE</scope>
</reference>